<proteinExistence type="predicted"/>
<name>A0AAD6RPY4_9ROSI</name>
<keyword evidence="2" id="KW-1185">Reference proteome</keyword>
<protein>
    <submittedName>
        <fullName evidence="1">Uncharacterized protein</fullName>
    </submittedName>
</protein>
<sequence>MQVARSTTFLLLLYFYSSGVIHYCHSWEIDTLGVLIFCS</sequence>
<evidence type="ECO:0000313" key="1">
    <source>
        <dbReference type="EMBL" id="KAJ7012842.1"/>
    </source>
</evidence>
<dbReference type="Proteomes" id="UP001164929">
    <property type="component" value="Chromosome 1"/>
</dbReference>
<reference evidence="1 2" key="1">
    <citation type="journal article" date="2023" name="Mol. Ecol. Resour.">
        <title>Chromosome-level genome assembly of a triploid poplar Populus alba 'Berolinensis'.</title>
        <authorList>
            <person name="Chen S."/>
            <person name="Yu Y."/>
            <person name="Wang X."/>
            <person name="Wang S."/>
            <person name="Zhang T."/>
            <person name="Zhou Y."/>
            <person name="He R."/>
            <person name="Meng N."/>
            <person name="Wang Y."/>
            <person name="Liu W."/>
            <person name="Liu Z."/>
            <person name="Liu J."/>
            <person name="Guo Q."/>
            <person name="Huang H."/>
            <person name="Sederoff R.R."/>
            <person name="Wang G."/>
            <person name="Qu G."/>
            <person name="Chen S."/>
        </authorList>
    </citation>
    <scope>NUCLEOTIDE SEQUENCE [LARGE SCALE GENOMIC DNA]</scope>
    <source>
        <strain evidence="1">SC-2020</strain>
    </source>
</reference>
<dbReference type="EMBL" id="JAQIZT010000001">
    <property type="protein sequence ID" value="KAJ7012842.1"/>
    <property type="molecule type" value="Genomic_DNA"/>
</dbReference>
<dbReference type="AlphaFoldDB" id="A0AAD6RPY4"/>
<gene>
    <name evidence="1" type="ORF">NC653_002776</name>
</gene>
<accession>A0AAD6RPY4</accession>
<evidence type="ECO:0000313" key="2">
    <source>
        <dbReference type="Proteomes" id="UP001164929"/>
    </source>
</evidence>
<comment type="caution">
    <text evidence="1">The sequence shown here is derived from an EMBL/GenBank/DDBJ whole genome shotgun (WGS) entry which is preliminary data.</text>
</comment>
<organism evidence="1 2">
    <name type="scientific">Populus alba x Populus x berolinensis</name>
    <dbReference type="NCBI Taxonomy" id="444605"/>
    <lineage>
        <taxon>Eukaryota</taxon>
        <taxon>Viridiplantae</taxon>
        <taxon>Streptophyta</taxon>
        <taxon>Embryophyta</taxon>
        <taxon>Tracheophyta</taxon>
        <taxon>Spermatophyta</taxon>
        <taxon>Magnoliopsida</taxon>
        <taxon>eudicotyledons</taxon>
        <taxon>Gunneridae</taxon>
        <taxon>Pentapetalae</taxon>
        <taxon>rosids</taxon>
        <taxon>fabids</taxon>
        <taxon>Malpighiales</taxon>
        <taxon>Salicaceae</taxon>
        <taxon>Saliceae</taxon>
        <taxon>Populus</taxon>
    </lineage>
</organism>